<dbReference type="Gene3D" id="1.10.3910.10">
    <property type="entry name" value="SP0561-like"/>
    <property type="match status" value="1"/>
</dbReference>
<name>A0A1G9MEX1_9FIRM</name>
<dbReference type="SUPFAM" id="SSF140683">
    <property type="entry name" value="SP0561-like"/>
    <property type="match status" value="1"/>
</dbReference>
<evidence type="ECO:0000313" key="3">
    <source>
        <dbReference type="Proteomes" id="UP000214880"/>
    </source>
</evidence>
<dbReference type="InterPro" id="IPR015077">
    <property type="entry name" value="DUF1858"/>
</dbReference>
<dbReference type="PANTHER" id="PTHR39341:SF1">
    <property type="entry name" value="DUF1858 DOMAIN-CONTAINING PROTEIN"/>
    <property type="match status" value="1"/>
</dbReference>
<gene>
    <name evidence="2" type="ORF">SAMN04488502_101666</name>
</gene>
<dbReference type="InterPro" id="IPR023883">
    <property type="entry name" value="CHP03980_redox-disulphide"/>
</dbReference>
<dbReference type="InterPro" id="IPR038062">
    <property type="entry name" value="ScdA-like_N_sf"/>
</dbReference>
<dbReference type="OrthoDB" id="15017at2"/>
<dbReference type="STRING" id="146817.SAMN04488502_101666"/>
<sequence>MTITKDMSIIQIVEKYPQTIEVFRKFGMGCLGCSAARFENLEQGASAHGIDIHAIVADLNKAVSSESH</sequence>
<dbReference type="Pfam" id="PF08984">
    <property type="entry name" value="DUF1858"/>
    <property type="match status" value="1"/>
</dbReference>
<dbReference type="AlphaFoldDB" id="A0A1G9MEX1"/>
<dbReference type="Proteomes" id="UP000214880">
    <property type="component" value="Unassembled WGS sequence"/>
</dbReference>
<evidence type="ECO:0000259" key="1">
    <source>
        <dbReference type="Pfam" id="PF08984"/>
    </source>
</evidence>
<keyword evidence="3" id="KW-1185">Reference proteome</keyword>
<evidence type="ECO:0000313" key="2">
    <source>
        <dbReference type="EMBL" id="SDL72653.1"/>
    </source>
</evidence>
<dbReference type="EMBL" id="FNHB01000001">
    <property type="protein sequence ID" value="SDL72653.1"/>
    <property type="molecule type" value="Genomic_DNA"/>
</dbReference>
<organism evidence="2 3">
    <name type="scientific">Dendrosporobacter quercicolus</name>
    <dbReference type="NCBI Taxonomy" id="146817"/>
    <lineage>
        <taxon>Bacteria</taxon>
        <taxon>Bacillati</taxon>
        <taxon>Bacillota</taxon>
        <taxon>Negativicutes</taxon>
        <taxon>Selenomonadales</taxon>
        <taxon>Sporomusaceae</taxon>
        <taxon>Dendrosporobacter</taxon>
    </lineage>
</organism>
<proteinExistence type="predicted"/>
<accession>A0A1G9MEX1</accession>
<protein>
    <submittedName>
        <fullName evidence="2">Hybrid cluster protein-associated redox disulfide domain-containing protein</fullName>
    </submittedName>
</protein>
<dbReference type="PANTHER" id="PTHR39341">
    <property type="entry name" value="BSL7085 PROTEIN"/>
    <property type="match status" value="1"/>
</dbReference>
<dbReference type="RefSeq" id="WP_092068237.1">
    <property type="nucleotide sequence ID" value="NZ_FNHB01000001.1"/>
</dbReference>
<dbReference type="NCBIfam" id="TIGR03980">
    <property type="entry name" value="prismane_assoc"/>
    <property type="match status" value="1"/>
</dbReference>
<reference evidence="2 3" key="1">
    <citation type="submission" date="2016-10" db="EMBL/GenBank/DDBJ databases">
        <authorList>
            <person name="de Groot N.N."/>
        </authorList>
    </citation>
    <scope>NUCLEOTIDE SEQUENCE [LARGE SCALE GENOMIC DNA]</scope>
    <source>
        <strain evidence="2 3">DSM 1736</strain>
    </source>
</reference>
<feature type="domain" description="DUF1858" evidence="1">
    <location>
        <begin position="3"/>
        <end position="55"/>
    </location>
</feature>